<organism evidence="2 3">
    <name type="scientific">Rudaeicoccus suwonensis</name>
    <dbReference type="NCBI Taxonomy" id="657409"/>
    <lineage>
        <taxon>Bacteria</taxon>
        <taxon>Bacillati</taxon>
        <taxon>Actinomycetota</taxon>
        <taxon>Actinomycetes</taxon>
        <taxon>Micrococcales</taxon>
        <taxon>Dermacoccaceae</taxon>
        <taxon>Rudaeicoccus</taxon>
    </lineage>
</organism>
<name>A0A561E7D8_9MICO</name>
<evidence type="ECO:0000313" key="2">
    <source>
        <dbReference type="EMBL" id="TWE11519.1"/>
    </source>
</evidence>
<feature type="transmembrane region" description="Helical" evidence="1">
    <location>
        <begin position="44"/>
        <end position="68"/>
    </location>
</feature>
<dbReference type="Proteomes" id="UP000318297">
    <property type="component" value="Unassembled WGS sequence"/>
</dbReference>
<dbReference type="AlphaFoldDB" id="A0A561E7D8"/>
<keyword evidence="1" id="KW-0472">Membrane</keyword>
<keyword evidence="1" id="KW-1133">Transmembrane helix</keyword>
<keyword evidence="3" id="KW-1185">Reference proteome</keyword>
<dbReference type="EMBL" id="VIVQ01000001">
    <property type="protein sequence ID" value="TWE11519.1"/>
    <property type="molecule type" value="Genomic_DNA"/>
</dbReference>
<accession>A0A561E7D8</accession>
<protein>
    <submittedName>
        <fullName evidence="2">Uncharacterized protein</fullName>
    </submittedName>
</protein>
<sequence length="75" mass="8046">MTRRRVRRTPNFGIFMITGGFIGFLAGAIIASRGEDATGYSDRTGIALIGVLMAAFGVLIATIVALVMEKLLNRD</sequence>
<feature type="transmembrane region" description="Helical" evidence="1">
    <location>
        <begin position="12"/>
        <end position="32"/>
    </location>
</feature>
<evidence type="ECO:0000256" key="1">
    <source>
        <dbReference type="SAM" id="Phobius"/>
    </source>
</evidence>
<reference evidence="2 3" key="1">
    <citation type="submission" date="2019-06" db="EMBL/GenBank/DDBJ databases">
        <title>Sequencing the genomes of 1000 actinobacteria strains.</title>
        <authorList>
            <person name="Klenk H.-P."/>
        </authorList>
    </citation>
    <scope>NUCLEOTIDE SEQUENCE [LARGE SCALE GENOMIC DNA]</scope>
    <source>
        <strain evidence="2 3">DSM 19560</strain>
    </source>
</reference>
<comment type="caution">
    <text evidence="2">The sequence shown here is derived from an EMBL/GenBank/DDBJ whole genome shotgun (WGS) entry which is preliminary data.</text>
</comment>
<gene>
    <name evidence="2" type="ORF">BKA23_0289</name>
</gene>
<evidence type="ECO:0000313" key="3">
    <source>
        <dbReference type="Proteomes" id="UP000318297"/>
    </source>
</evidence>
<proteinExistence type="predicted"/>
<keyword evidence="1" id="KW-0812">Transmembrane</keyword>